<keyword evidence="3" id="KW-0963">Cytoplasm</keyword>
<dbReference type="Pfam" id="PF07687">
    <property type="entry name" value="M20_dimer"/>
    <property type="match status" value="1"/>
</dbReference>
<dbReference type="SUPFAM" id="SSF55031">
    <property type="entry name" value="Bacterial exopeptidase dimerisation domain"/>
    <property type="match status" value="1"/>
</dbReference>
<evidence type="ECO:0000256" key="5">
    <source>
        <dbReference type="ARBA" id="ARBA00022605"/>
    </source>
</evidence>
<evidence type="ECO:0000256" key="4">
    <source>
        <dbReference type="ARBA" id="ARBA00022571"/>
    </source>
</evidence>
<dbReference type="FunFam" id="3.30.70.360:FF:000003">
    <property type="entry name" value="Acetylornithine deacetylase"/>
    <property type="match status" value="1"/>
</dbReference>
<keyword evidence="4" id="KW-0055">Arginine biosynthesis</keyword>
<dbReference type="NCBIfam" id="NF003474">
    <property type="entry name" value="PRK05111.1"/>
    <property type="match status" value="1"/>
</dbReference>
<sequence length="381" mass="42041">MHIKRYIQQLSELVALPSVSCASPNLDMSNKAVVDTLASWFEPLGFDCRIEPVKDHPGKYNLIAVRGQGDGGVVFAGHTDTVPYNAERWQQDPFKLTEKNERLYGLGATDMKGFFPAVWAALQAFENTEFNEPVIIIATADEESSMSGARALAEQLMPKARYAIIGEPTEMRPVNMHKGILMEAIKIQGKAGHSSNPALGVNAMESMHSVMGELLRYRHELQQKYQNSHFEVTVPTLNLGCIHGGDSPNRICSACELHFDLRMLPGMNIDELRAEFEQRLQPVAEQHGTDIIFSTLFAGVPAFEQPAESELIQTVSQLTQFEPKAVAFATEAPYLQSLGMQTVVMGPGSIDQAHQANEFIALSEIAPAVKVLEGIIRRFCV</sequence>
<organism evidence="11 12">
    <name type="scientific">Marinagarivorans cellulosilyticus</name>
    <dbReference type="NCBI Taxonomy" id="2721545"/>
    <lineage>
        <taxon>Bacteria</taxon>
        <taxon>Pseudomonadati</taxon>
        <taxon>Pseudomonadota</taxon>
        <taxon>Gammaproteobacteria</taxon>
        <taxon>Cellvibrionales</taxon>
        <taxon>Cellvibrionaceae</taxon>
        <taxon>Marinagarivorans</taxon>
    </lineage>
</organism>
<dbReference type="EMBL" id="AP023086">
    <property type="protein sequence ID" value="BCD99826.1"/>
    <property type="molecule type" value="Genomic_DNA"/>
</dbReference>
<keyword evidence="5" id="KW-0028">Amino-acid biosynthesis</keyword>
<keyword evidence="9" id="KW-0170">Cobalt</keyword>
<protein>
    <submittedName>
        <fullName evidence="11">Acetylornithine deacetylase</fullName>
        <ecNumber evidence="11">3.5.1.16</ecNumber>
    </submittedName>
</protein>
<evidence type="ECO:0000256" key="6">
    <source>
        <dbReference type="ARBA" id="ARBA00022723"/>
    </source>
</evidence>
<dbReference type="InterPro" id="IPR010169">
    <property type="entry name" value="AcOrn-deacetyl"/>
</dbReference>
<dbReference type="InterPro" id="IPR002933">
    <property type="entry name" value="Peptidase_M20"/>
</dbReference>
<gene>
    <name evidence="11" type="ORF">MARGE09_P4028</name>
</gene>
<dbReference type="InterPro" id="IPR050072">
    <property type="entry name" value="Peptidase_M20A"/>
</dbReference>
<dbReference type="Gene3D" id="3.40.630.10">
    <property type="entry name" value="Zn peptidases"/>
    <property type="match status" value="1"/>
</dbReference>
<reference evidence="11 12" key="1">
    <citation type="journal article" date="2022" name="IScience">
        <title>An ultrasensitive nanofiber-based assay for enzymatic hydrolysis and deep-sea microbial degradation of cellulose.</title>
        <authorList>
            <person name="Tsudome M."/>
            <person name="Tachioka M."/>
            <person name="Miyazaki M."/>
            <person name="Uchimura K."/>
            <person name="Tsuda M."/>
            <person name="Takaki Y."/>
            <person name="Deguchi S."/>
        </authorList>
    </citation>
    <scope>NUCLEOTIDE SEQUENCE [LARGE SCALE GENOMIC DNA]</scope>
    <source>
        <strain evidence="11 12">GE09</strain>
    </source>
</reference>
<keyword evidence="12" id="KW-1185">Reference proteome</keyword>
<dbReference type="SUPFAM" id="SSF53187">
    <property type="entry name" value="Zn-dependent exopeptidases"/>
    <property type="match status" value="1"/>
</dbReference>
<accession>A0AAN2BM83</accession>
<dbReference type="Proteomes" id="UP001320119">
    <property type="component" value="Chromosome"/>
</dbReference>
<evidence type="ECO:0000256" key="3">
    <source>
        <dbReference type="ARBA" id="ARBA00022490"/>
    </source>
</evidence>
<dbReference type="InterPro" id="IPR036264">
    <property type="entry name" value="Bact_exopeptidase_dim_dom"/>
</dbReference>
<dbReference type="Pfam" id="PF01546">
    <property type="entry name" value="Peptidase_M20"/>
    <property type="match status" value="1"/>
</dbReference>
<evidence type="ECO:0000256" key="7">
    <source>
        <dbReference type="ARBA" id="ARBA00022801"/>
    </source>
</evidence>
<dbReference type="KEGG" id="marq:MARGE09_P4028"/>
<dbReference type="AlphaFoldDB" id="A0AAN2BM83"/>
<evidence type="ECO:0000259" key="10">
    <source>
        <dbReference type="Pfam" id="PF07687"/>
    </source>
</evidence>
<comment type="subcellular location">
    <subcellularLocation>
        <location evidence="1">Cytoplasm</location>
    </subcellularLocation>
</comment>
<proteinExistence type="inferred from homology"/>
<dbReference type="GO" id="GO:0046872">
    <property type="term" value="F:metal ion binding"/>
    <property type="evidence" value="ECO:0007669"/>
    <property type="project" value="UniProtKB-KW"/>
</dbReference>
<dbReference type="CDD" id="cd03894">
    <property type="entry name" value="M20_ArgE"/>
    <property type="match status" value="1"/>
</dbReference>
<evidence type="ECO:0000256" key="9">
    <source>
        <dbReference type="ARBA" id="ARBA00023285"/>
    </source>
</evidence>
<name>A0AAN2BM83_9GAMM</name>
<keyword evidence="8" id="KW-0862">Zinc</keyword>
<dbReference type="PANTHER" id="PTHR43808:SF1">
    <property type="entry name" value="ACETYLORNITHINE DEACETYLASE"/>
    <property type="match status" value="1"/>
</dbReference>
<keyword evidence="7 11" id="KW-0378">Hydrolase</keyword>
<evidence type="ECO:0000256" key="1">
    <source>
        <dbReference type="ARBA" id="ARBA00004496"/>
    </source>
</evidence>
<dbReference type="GO" id="GO:0006526">
    <property type="term" value="P:L-arginine biosynthetic process"/>
    <property type="evidence" value="ECO:0007669"/>
    <property type="project" value="UniProtKB-KW"/>
</dbReference>
<evidence type="ECO:0000256" key="8">
    <source>
        <dbReference type="ARBA" id="ARBA00022833"/>
    </source>
</evidence>
<evidence type="ECO:0000256" key="2">
    <source>
        <dbReference type="ARBA" id="ARBA00005691"/>
    </source>
</evidence>
<evidence type="ECO:0000313" key="12">
    <source>
        <dbReference type="Proteomes" id="UP001320119"/>
    </source>
</evidence>
<feature type="domain" description="Peptidase M20 dimerisation" evidence="10">
    <location>
        <begin position="176"/>
        <end position="286"/>
    </location>
</feature>
<dbReference type="Gene3D" id="3.30.70.360">
    <property type="match status" value="1"/>
</dbReference>
<dbReference type="InterPro" id="IPR011650">
    <property type="entry name" value="Peptidase_M20_dimer"/>
</dbReference>
<dbReference type="EC" id="3.5.1.16" evidence="11"/>
<comment type="similarity">
    <text evidence="2">Belongs to the peptidase M20A family. ArgE subfamily.</text>
</comment>
<dbReference type="PANTHER" id="PTHR43808">
    <property type="entry name" value="ACETYLORNITHINE DEACETYLASE"/>
    <property type="match status" value="1"/>
</dbReference>
<dbReference type="NCBIfam" id="TIGR01892">
    <property type="entry name" value="AcOrn-deacetyl"/>
    <property type="match status" value="1"/>
</dbReference>
<dbReference type="GO" id="GO:0008777">
    <property type="term" value="F:acetylornithine deacetylase activity"/>
    <property type="evidence" value="ECO:0007669"/>
    <property type="project" value="UniProtKB-EC"/>
</dbReference>
<keyword evidence="6" id="KW-0479">Metal-binding</keyword>
<evidence type="ECO:0000313" key="11">
    <source>
        <dbReference type="EMBL" id="BCD99826.1"/>
    </source>
</evidence>
<dbReference type="GO" id="GO:0005737">
    <property type="term" value="C:cytoplasm"/>
    <property type="evidence" value="ECO:0007669"/>
    <property type="project" value="UniProtKB-SubCell"/>
</dbReference>